<evidence type="ECO:0000313" key="1">
    <source>
        <dbReference type="EMBL" id="QBK89245.1"/>
    </source>
</evidence>
<sequence length="85" mass="9941">MVYLSILNHKYIFTLEDITQKSIESTGLINVDNYISGNTWCSNKYSLLIKIMEGINTAKKKKYINIDIRQNHITLMKLDDEEDLK</sequence>
<name>A0A4D5XER4_9VIRU</name>
<proteinExistence type="predicted"/>
<reference evidence="1" key="1">
    <citation type="journal article" date="2019" name="MBio">
        <title>Virus Genomes from Deep Sea Sediments Expand the Ocean Megavirome and Support Independent Origins of Viral Gigantism.</title>
        <authorList>
            <person name="Backstrom D."/>
            <person name="Yutin N."/>
            <person name="Jorgensen S.L."/>
            <person name="Dharamshi J."/>
            <person name="Homa F."/>
            <person name="Zaremba-Niedwiedzka K."/>
            <person name="Spang A."/>
            <person name="Wolf Y.I."/>
            <person name="Koonin E.V."/>
            <person name="Ettema T.J."/>
        </authorList>
    </citation>
    <scope>NUCLEOTIDE SEQUENCE</scope>
</reference>
<protein>
    <submittedName>
        <fullName evidence="1">Uncharacterized protein</fullName>
    </submittedName>
</protein>
<dbReference type="EMBL" id="MK500410">
    <property type="protein sequence ID" value="QBK89245.1"/>
    <property type="molecule type" value="Genomic_DNA"/>
</dbReference>
<accession>A0A4D5XER4</accession>
<organism evidence="1">
    <name type="scientific">Mimivirus LCMiAC02</name>
    <dbReference type="NCBI Taxonomy" id="2506609"/>
    <lineage>
        <taxon>Viruses</taxon>
        <taxon>Varidnaviria</taxon>
        <taxon>Bamfordvirae</taxon>
        <taxon>Nucleocytoviricota</taxon>
        <taxon>Megaviricetes</taxon>
        <taxon>Imitervirales</taxon>
        <taxon>Mimiviridae</taxon>
        <taxon>Klosneuvirinae</taxon>
    </lineage>
</organism>
<gene>
    <name evidence="1" type="ORF">LCMiAC02_03400</name>
</gene>